<protein>
    <recommendedName>
        <fullName evidence="3">Band 7 domain-containing protein</fullName>
    </recommendedName>
</protein>
<accession>A0A813K804</accession>
<name>A0A813K804_POLGL</name>
<dbReference type="InterPro" id="IPR001107">
    <property type="entry name" value="Band_7"/>
</dbReference>
<dbReference type="Gene3D" id="3.30.479.30">
    <property type="entry name" value="Band 7 domain"/>
    <property type="match status" value="1"/>
</dbReference>
<dbReference type="AlphaFoldDB" id="A0A813K804"/>
<keyword evidence="2" id="KW-0812">Transmembrane</keyword>
<dbReference type="GO" id="GO:0005634">
    <property type="term" value="C:nucleus"/>
    <property type="evidence" value="ECO:0007669"/>
    <property type="project" value="TreeGrafter"/>
</dbReference>
<feature type="transmembrane region" description="Helical" evidence="2">
    <location>
        <begin position="38"/>
        <end position="61"/>
    </location>
</feature>
<evidence type="ECO:0000256" key="2">
    <source>
        <dbReference type="SAM" id="Phobius"/>
    </source>
</evidence>
<dbReference type="PANTHER" id="PTHR14165:SF3">
    <property type="entry name" value="MAJOR VAULT PROTEIN"/>
    <property type="match status" value="1"/>
</dbReference>
<evidence type="ECO:0000313" key="4">
    <source>
        <dbReference type="EMBL" id="CAE8697156.1"/>
    </source>
</evidence>
<dbReference type="InterPro" id="IPR036013">
    <property type="entry name" value="Band_7/SPFH_dom_sf"/>
</dbReference>
<evidence type="ECO:0000259" key="3">
    <source>
        <dbReference type="Pfam" id="PF01145"/>
    </source>
</evidence>
<dbReference type="GO" id="GO:0005737">
    <property type="term" value="C:cytoplasm"/>
    <property type="evidence" value="ECO:0007669"/>
    <property type="project" value="TreeGrafter"/>
</dbReference>
<proteinExistence type="predicted"/>
<organism evidence="4 5">
    <name type="scientific">Polarella glacialis</name>
    <name type="common">Dinoflagellate</name>
    <dbReference type="NCBI Taxonomy" id="89957"/>
    <lineage>
        <taxon>Eukaryota</taxon>
        <taxon>Sar</taxon>
        <taxon>Alveolata</taxon>
        <taxon>Dinophyceae</taxon>
        <taxon>Suessiales</taxon>
        <taxon>Suessiaceae</taxon>
        <taxon>Polarella</taxon>
    </lineage>
</organism>
<feature type="domain" description="Band 7" evidence="3">
    <location>
        <begin position="419"/>
        <end position="548"/>
    </location>
</feature>
<dbReference type="SUPFAM" id="SSF117892">
    <property type="entry name" value="Band 7/SPFH domain"/>
    <property type="match status" value="1"/>
</dbReference>
<comment type="caution">
    <text evidence="4">The sequence shown here is derived from an EMBL/GenBank/DDBJ whole genome shotgun (WGS) entry which is preliminary data.</text>
</comment>
<dbReference type="Proteomes" id="UP000626109">
    <property type="component" value="Unassembled WGS sequence"/>
</dbReference>
<gene>
    <name evidence="4" type="ORF">PGLA2088_LOCUS30148</name>
</gene>
<reference evidence="4" key="1">
    <citation type="submission" date="2021-02" db="EMBL/GenBank/DDBJ databases">
        <authorList>
            <person name="Dougan E. K."/>
            <person name="Rhodes N."/>
            <person name="Thang M."/>
            <person name="Chan C."/>
        </authorList>
    </citation>
    <scope>NUCLEOTIDE SEQUENCE</scope>
</reference>
<dbReference type="PANTHER" id="PTHR14165">
    <property type="entry name" value="MAJOR VAULT PROTEIN"/>
    <property type="match status" value="1"/>
</dbReference>
<dbReference type="EMBL" id="CAJNNW010028660">
    <property type="protein sequence ID" value="CAE8697156.1"/>
    <property type="molecule type" value="Genomic_DNA"/>
</dbReference>
<feature type="coiled-coil region" evidence="1">
    <location>
        <begin position="532"/>
        <end position="589"/>
    </location>
</feature>
<dbReference type="InterPro" id="IPR039059">
    <property type="entry name" value="MVP"/>
</dbReference>
<dbReference type="Pfam" id="PF01145">
    <property type="entry name" value="Band_7"/>
    <property type="match status" value="1"/>
</dbReference>
<evidence type="ECO:0000313" key="5">
    <source>
        <dbReference type="Proteomes" id="UP000626109"/>
    </source>
</evidence>
<keyword evidence="2" id="KW-1133">Transmembrane helix</keyword>
<evidence type="ECO:0000256" key="1">
    <source>
        <dbReference type="SAM" id="Coils"/>
    </source>
</evidence>
<feature type="non-terminal residue" evidence="4">
    <location>
        <position position="653"/>
    </location>
</feature>
<sequence>MGAFSYLAMSAAVVTGAVSLPLLAKSLAFDNSLTGTLVLGTITVAILLAAAGLLSWAVFFLGKDEQVRLELFTETAVLNGPGIKLVNPLGYRKAIKIKAQMLGTMDFVKIKDSLTGKERVERGPQLLFLGPYEEVKECGQGITLSKTEYLTVTDQLSGNRIVARGPCVWFPTTPHEKASGRHTAIALQEDEYIRLKDEATGQRWVQQGKALVVLESTWKVEGEVRKAWTLKTFEYVRLLDSVTGKVTVHRGEKTVFPGPNENLLDGDKLSAIDLKVDEYVRIEDQSDGEIRVVAGTSQVFLGPNERVMDGGKKKAIQVDEEHAALVRDASTGQQSLKTDKQLFVPGPHEKIEEVRDLIKLADHEAMIIKDKDGQLHFHYGNHEKHTSTEPKSFFLQPYAEIVQLWWSSGLRRAKRDLCIERFDCRAQYMWFEFDCRTTDNVELVLEVTMFWEAVDLAKMIRSTGNLPGDVYNQARSQFIKHVAKVTLKRFMEELHSISSSIHAEDANFYESRGVKIHSLEVTRYSCSDKRTSEVLQQIIEETTNRLNRLSQAESENEVKLFRMQGLIEQEKMNEELLQIQQKHTRAEAHVAGAAEAERVAAFVQGLAEPVPKLEDRIMMWQVLRKTDALTVISEGGGNLYYTPNDVDLSIRTD</sequence>
<keyword evidence="1" id="KW-0175">Coiled coil</keyword>
<keyword evidence="2" id="KW-0472">Membrane</keyword>